<feature type="binding site" evidence="5">
    <location>
        <begin position="187"/>
        <end position="190"/>
    </location>
    <ligand>
        <name>substrate</name>
    </ligand>
</feature>
<dbReference type="Pfam" id="PF17827">
    <property type="entry name" value="PrmC_N"/>
    <property type="match status" value="1"/>
</dbReference>
<dbReference type="EC" id="2.1.1.297" evidence="5"/>
<dbReference type="PROSITE" id="PS00092">
    <property type="entry name" value="N6_MTASE"/>
    <property type="match status" value="1"/>
</dbReference>
<dbReference type="PANTHER" id="PTHR18895">
    <property type="entry name" value="HEMK METHYLTRANSFERASE"/>
    <property type="match status" value="1"/>
</dbReference>
<dbReference type="SUPFAM" id="SSF53335">
    <property type="entry name" value="S-adenosyl-L-methionine-dependent methyltransferases"/>
    <property type="match status" value="1"/>
</dbReference>
<sequence>MEAALTLQQALRWAQAQLPASDSARLDAEVLLAFVLQKTRVHLYTWPEAELSPEAHTQFAQLISARAKGEPIAYLTGTQEFWSLPLVTNRHTLIPRADTELLVELALTLVPDGPLRVLDLGTGSGAIALALASERPDWQLTGVDRVADAVELARSNAARLKINNASFVPSDWFAALTGKRYDLIVSNPPYIDDADPHLTQGDVRFEPRSALVAPAAGLADIQRITVDAGEHLAVGGYLMLEHGWQQGSAVRDCLSAAGFVAVATHQDLAGRDRVTMGQRP</sequence>
<feature type="binding site" evidence="5">
    <location>
        <position position="187"/>
    </location>
    <ligand>
        <name>S-adenosyl-L-methionine</name>
        <dbReference type="ChEBI" id="CHEBI:59789"/>
    </ligand>
</feature>
<keyword evidence="3 5" id="KW-0949">S-adenosyl-L-methionine</keyword>
<comment type="caution">
    <text evidence="8">The sequence shown here is derived from an EMBL/GenBank/DDBJ whole genome shotgun (WGS) entry which is preliminary data.</text>
</comment>
<feature type="domain" description="Release factor glutamine methyltransferase N-terminal" evidence="7">
    <location>
        <begin position="9"/>
        <end position="77"/>
    </location>
</feature>
<dbReference type="InterPro" id="IPR050320">
    <property type="entry name" value="N5-glutamine_MTase"/>
</dbReference>
<proteinExistence type="inferred from homology"/>
<dbReference type="Gene3D" id="3.40.50.150">
    <property type="entry name" value="Vaccinia Virus protein VP39"/>
    <property type="match status" value="1"/>
</dbReference>
<feature type="binding site" evidence="5">
    <location>
        <position position="144"/>
    </location>
    <ligand>
        <name>S-adenosyl-L-methionine</name>
        <dbReference type="ChEBI" id="CHEBI:59789"/>
    </ligand>
</feature>
<dbReference type="Proteomes" id="UP001595548">
    <property type="component" value="Unassembled WGS sequence"/>
</dbReference>
<dbReference type="HAMAP" id="MF_02126">
    <property type="entry name" value="RF_methyltr_PrmC"/>
    <property type="match status" value="1"/>
</dbReference>
<dbReference type="GO" id="GO:0102559">
    <property type="term" value="F:peptide chain release factor N(5)-glutamine methyltransferase activity"/>
    <property type="evidence" value="ECO:0007669"/>
    <property type="project" value="UniProtKB-EC"/>
</dbReference>
<reference evidence="9" key="1">
    <citation type="journal article" date="2019" name="Int. J. Syst. Evol. Microbiol.">
        <title>The Global Catalogue of Microorganisms (GCM) 10K type strain sequencing project: providing services to taxonomists for standard genome sequencing and annotation.</title>
        <authorList>
            <consortium name="The Broad Institute Genomics Platform"/>
            <consortium name="The Broad Institute Genome Sequencing Center for Infectious Disease"/>
            <person name="Wu L."/>
            <person name="Ma J."/>
        </authorList>
    </citation>
    <scope>NUCLEOTIDE SEQUENCE [LARGE SCALE GENOMIC DNA]</scope>
    <source>
        <strain evidence="9">KCTC 52141</strain>
    </source>
</reference>
<evidence type="ECO:0000259" key="7">
    <source>
        <dbReference type="Pfam" id="PF17827"/>
    </source>
</evidence>
<comment type="catalytic activity">
    <reaction evidence="4 5">
        <text>L-glutaminyl-[peptide chain release factor] + S-adenosyl-L-methionine = N(5)-methyl-L-glutaminyl-[peptide chain release factor] + S-adenosyl-L-homocysteine + H(+)</text>
        <dbReference type="Rhea" id="RHEA:42896"/>
        <dbReference type="Rhea" id="RHEA-COMP:10271"/>
        <dbReference type="Rhea" id="RHEA-COMP:10272"/>
        <dbReference type="ChEBI" id="CHEBI:15378"/>
        <dbReference type="ChEBI" id="CHEBI:30011"/>
        <dbReference type="ChEBI" id="CHEBI:57856"/>
        <dbReference type="ChEBI" id="CHEBI:59789"/>
        <dbReference type="ChEBI" id="CHEBI:61891"/>
        <dbReference type="EC" id="2.1.1.297"/>
    </reaction>
</comment>
<evidence type="ECO:0000313" key="8">
    <source>
        <dbReference type="EMBL" id="MFC3155686.1"/>
    </source>
</evidence>
<dbReference type="EMBL" id="JBHRTL010000006">
    <property type="protein sequence ID" value="MFC3155686.1"/>
    <property type="molecule type" value="Genomic_DNA"/>
</dbReference>
<dbReference type="Gene3D" id="1.10.8.10">
    <property type="entry name" value="DNA helicase RuvA subunit, C-terminal domain"/>
    <property type="match status" value="1"/>
</dbReference>
<keyword evidence="9" id="KW-1185">Reference proteome</keyword>
<comment type="function">
    <text evidence="5">Methylates the class 1 translation termination release factors RF1/PrfA and RF2/PrfB on the glutamine residue of the universally conserved GGQ motif.</text>
</comment>
<evidence type="ECO:0000256" key="3">
    <source>
        <dbReference type="ARBA" id="ARBA00022691"/>
    </source>
</evidence>
<protein>
    <recommendedName>
        <fullName evidence="5">Release factor glutamine methyltransferase</fullName>
        <shortName evidence="5">RF MTase</shortName>
        <ecNumber evidence="5">2.1.1.297</ecNumber>
    </recommendedName>
    <alternativeName>
        <fullName evidence="5">N5-glutamine methyltransferase PrmC</fullName>
    </alternativeName>
    <alternativeName>
        <fullName evidence="5">Protein-(glutamine-N5) MTase PrmC</fullName>
    </alternativeName>
    <alternativeName>
        <fullName evidence="5">Protein-glutamine N-methyltransferase PrmC</fullName>
    </alternativeName>
</protein>
<feature type="binding site" evidence="5">
    <location>
        <begin position="121"/>
        <end position="125"/>
    </location>
    <ligand>
        <name>S-adenosyl-L-methionine</name>
        <dbReference type="ChEBI" id="CHEBI:59789"/>
    </ligand>
</feature>
<evidence type="ECO:0000256" key="1">
    <source>
        <dbReference type="ARBA" id="ARBA00022603"/>
    </source>
</evidence>
<comment type="similarity">
    <text evidence="5">Belongs to the protein N5-glutamine methyltransferase family. PrmC subfamily.</text>
</comment>
<keyword evidence="2 5" id="KW-0808">Transferase</keyword>
<dbReference type="RefSeq" id="WP_382416523.1">
    <property type="nucleotide sequence ID" value="NZ_AP031500.1"/>
</dbReference>
<organism evidence="8 9">
    <name type="scientific">Gilvimarinus japonicus</name>
    <dbReference type="NCBI Taxonomy" id="1796469"/>
    <lineage>
        <taxon>Bacteria</taxon>
        <taxon>Pseudomonadati</taxon>
        <taxon>Pseudomonadota</taxon>
        <taxon>Gammaproteobacteria</taxon>
        <taxon>Cellvibrionales</taxon>
        <taxon>Cellvibrionaceae</taxon>
        <taxon>Gilvimarinus</taxon>
    </lineage>
</organism>
<evidence type="ECO:0000313" key="9">
    <source>
        <dbReference type="Proteomes" id="UP001595548"/>
    </source>
</evidence>
<dbReference type="InterPro" id="IPR004556">
    <property type="entry name" value="HemK-like"/>
</dbReference>
<dbReference type="InterPro" id="IPR002052">
    <property type="entry name" value="DNA_methylase_N6_adenine_CS"/>
</dbReference>
<dbReference type="PANTHER" id="PTHR18895:SF74">
    <property type="entry name" value="MTRF1L RELEASE FACTOR GLUTAMINE METHYLTRANSFERASE"/>
    <property type="match status" value="1"/>
</dbReference>
<dbReference type="InterPro" id="IPR040758">
    <property type="entry name" value="PrmC_N"/>
</dbReference>
<gene>
    <name evidence="5 8" type="primary">prmC</name>
    <name evidence="8" type="ORF">ACFOEB_10780</name>
</gene>
<evidence type="ECO:0000259" key="6">
    <source>
        <dbReference type="Pfam" id="PF05175"/>
    </source>
</evidence>
<evidence type="ECO:0000256" key="4">
    <source>
        <dbReference type="ARBA" id="ARBA00048391"/>
    </source>
</evidence>
<dbReference type="CDD" id="cd02440">
    <property type="entry name" value="AdoMet_MTases"/>
    <property type="match status" value="1"/>
</dbReference>
<dbReference type="InterPro" id="IPR019874">
    <property type="entry name" value="RF_methyltr_PrmC"/>
</dbReference>
<dbReference type="NCBIfam" id="TIGR00536">
    <property type="entry name" value="hemK_fam"/>
    <property type="match status" value="1"/>
</dbReference>
<dbReference type="InterPro" id="IPR007848">
    <property type="entry name" value="Small_mtfrase_dom"/>
</dbReference>
<dbReference type="NCBIfam" id="TIGR03534">
    <property type="entry name" value="RF_mod_PrmC"/>
    <property type="match status" value="1"/>
</dbReference>
<dbReference type="GO" id="GO:0032259">
    <property type="term" value="P:methylation"/>
    <property type="evidence" value="ECO:0007669"/>
    <property type="project" value="UniProtKB-KW"/>
</dbReference>
<evidence type="ECO:0000256" key="2">
    <source>
        <dbReference type="ARBA" id="ARBA00022679"/>
    </source>
</evidence>
<feature type="binding site" evidence="5">
    <location>
        <position position="172"/>
    </location>
    <ligand>
        <name>S-adenosyl-L-methionine</name>
        <dbReference type="ChEBI" id="CHEBI:59789"/>
    </ligand>
</feature>
<evidence type="ECO:0000256" key="5">
    <source>
        <dbReference type="HAMAP-Rule" id="MF_02126"/>
    </source>
</evidence>
<dbReference type="InterPro" id="IPR029063">
    <property type="entry name" value="SAM-dependent_MTases_sf"/>
</dbReference>
<feature type="domain" description="Methyltransferase small" evidence="6">
    <location>
        <begin position="114"/>
        <end position="195"/>
    </location>
</feature>
<dbReference type="Pfam" id="PF05175">
    <property type="entry name" value="MTS"/>
    <property type="match status" value="1"/>
</dbReference>
<keyword evidence="1 5" id="KW-0489">Methyltransferase</keyword>
<accession>A0ABV7HSC7</accession>
<name>A0ABV7HSC7_9GAMM</name>